<sequence>MIESQFLRHLADFGADPTRWPPELRAEAERALAVSPRLRAARREAEAFDRLLSGAAPQIDEARVARLLSRVAQTARATPQDTLMVLLLGRTPRWTAAALCVALVTLGWLAGNQLAAPASLPRGQAVALLSDDVTTLFDGDSR</sequence>
<comment type="caution">
    <text evidence="1">The sequence shown here is derived from an EMBL/GenBank/DDBJ whole genome shotgun (WGS) entry which is preliminary data.</text>
</comment>
<protein>
    <submittedName>
        <fullName evidence="1">Uncharacterized protein</fullName>
    </submittedName>
</protein>
<gene>
    <name evidence="1" type="ORF">D3877_20815</name>
</gene>
<organism evidence="1 2">
    <name type="scientific">Azospirillum cavernae</name>
    <dbReference type="NCBI Taxonomy" id="2320860"/>
    <lineage>
        <taxon>Bacteria</taxon>
        <taxon>Pseudomonadati</taxon>
        <taxon>Pseudomonadota</taxon>
        <taxon>Alphaproteobacteria</taxon>
        <taxon>Rhodospirillales</taxon>
        <taxon>Azospirillaceae</taxon>
        <taxon>Azospirillum</taxon>
    </lineage>
</organism>
<dbReference type="OrthoDB" id="7305708at2"/>
<dbReference type="EMBL" id="QYUL01000003">
    <property type="protein sequence ID" value="RJF79254.1"/>
    <property type="molecule type" value="Genomic_DNA"/>
</dbReference>
<proteinExistence type="predicted"/>
<dbReference type="Proteomes" id="UP000283458">
    <property type="component" value="Unassembled WGS sequence"/>
</dbReference>
<dbReference type="AlphaFoldDB" id="A0A418VRZ2"/>
<evidence type="ECO:0000313" key="1">
    <source>
        <dbReference type="EMBL" id="RJF79254.1"/>
    </source>
</evidence>
<reference evidence="1 2" key="1">
    <citation type="submission" date="2018-09" db="EMBL/GenBank/DDBJ databases">
        <authorList>
            <person name="Zhu H."/>
        </authorList>
    </citation>
    <scope>NUCLEOTIDE SEQUENCE [LARGE SCALE GENOMIC DNA]</scope>
    <source>
        <strain evidence="1 2">K2W22B-5</strain>
    </source>
</reference>
<dbReference type="RefSeq" id="WP_119832712.1">
    <property type="nucleotide sequence ID" value="NZ_QYUL01000003.1"/>
</dbReference>
<keyword evidence="2" id="KW-1185">Reference proteome</keyword>
<accession>A0A418VRZ2</accession>
<name>A0A418VRZ2_9PROT</name>
<evidence type="ECO:0000313" key="2">
    <source>
        <dbReference type="Proteomes" id="UP000283458"/>
    </source>
</evidence>